<evidence type="ECO:0000256" key="1">
    <source>
        <dbReference type="SAM" id="MobiDB-lite"/>
    </source>
</evidence>
<feature type="region of interest" description="Disordered" evidence="1">
    <location>
        <begin position="1"/>
        <end position="66"/>
    </location>
</feature>
<reference evidence="2" key="2">
    <citation type="submission" date="2021-09" db="EMBL/GenBank/DDBJ databases">
        <authorList>
            <person name="Jia N."/>
            <person name="Wang J."/>
            <person name="Shi W."/>
            <person name="Du L."/>
            <person name="Sun Y."/>
            <person name="Zhan W."/>
            <person name="Jiang J."/>
            <person name="Wang Q."/>
            <person name="Zhang B."/>
            <person name="Ji P."/>
            <person name="Sakyi L.B."/>
            <person name="Cui X."/>
            <person name="Yuan T."/>
            <person name="Jiang B."/>
            <person name="Yang W."/>
            <person name="Lam T.T.-Y."/>
            <person name="Chang Q."/>
            <person name="Ding S."/>
            <person name="Wang X."/>
            <person name="Zhu J."/>
            <person name="Ruan X."/>
            <person name="Zhao L."/>
            <person name="Wei J."/>
            <person name="Que T."/>
            <person name="Du C."/>
            <person name="Cheng J."/>
            <person name="Dai P."/>
            <person name="Han X."/>
            <person name="Huang E."/>
            <person name="Gao Y."/>
            <person name="Liu J."/>
            <person name="Shao H."/>
            <person name="Ye R."/>
            <person name="Li L."/>
            <person name="Wei W."/>
            <person name="Wang X."/>
            <person name="Wang C."/>
            <person name="Huo Q."/>
            <person name="Li W."/>
            <person name="Guo W."/>
            <person name="Chen H."/>
            <person name="Chen S."/>
            <person name="Zhou L."/>
            <person name="Zhou L."/>
            <person name="Ni X."/>
            <person name="Tian J."/>
            <person name="Zhou Y."/>
            <person name="Sheng Y."/>
            <person name="Liu T."/>
            <person name="Pan Y."/>
            <person name="Xia L."/>
            <person name="Li J."/>
            <person name="Zhao F."/>
            <person name="Cao W."/>
        </authorList>
    </citation>
    <scope>NUCLEOTIDE SEQUENCE</scope>
    <source>
        <strain evidence="2">Rsan-2018</strain>
        <tissue evidence="2">Larvae</tissue>
    </source>
</reference>
<dbReference type="EMBL" id="JABSTV010001252">
    <property type="protein sequence ID" value="KAH7948078.1"/>
    <property type="molecule type" value="Genomic_DNA"/>
</dbReference>
<accession>A0A9D4PN49</accession>
<evidence type="ECO:0000313" key="2">
    <source>
        <dbReference type="EMBL" id="KAH7948078.1"/>
    </source>
</evidence>
<sequence>MQVPPEPKDTSPEMSFSEVMMRYHQQSPDSGHSFGSATKKSTSERKTMPEVVPAAPPPAHRKKRFTAHERKMVYVKILQDALSNQDACPNSALMVTPDVENGWFLVSFHVWVRHDHQPLKDAVAAKRFPKPGATYFVHGGTGTL</sequence>
<proteinExistence type="predicted"/>
<dbReference type="AlphaFoldDB" id="A0A9D4PN49"/>
<feature type="compositionally biased region" description="Polar residues" evidence="1">
    <location>
        <begin position="24"/>
        <end position="40"/>
    </location>
</feature>
<reference evidence="2" key="1">
    <citation type="journal article" date="2020" name="Cell">
        <title>Large-Scale Comparative Analyses of Tick Genomes Elucidate Their Genetic Diversity and Vector Capacities.</title>
        <authorList>
            <consortium name="Tick Genome and Microbiome Consortium (TIGMIC)"/>
            <person name="Jia N."/>
            <person name="Wang J."/>
            <person name="Shi W."/>
            <person name="Du L."/>
            <person name="Sun Y."/>
            <person name="Zhan W."/>
            <person name="Jiang J.F."/>
            <person name="Wang Q."/>
            <person name="Zhang B."/>
            <person name="Ji P."/>
            <person name="Bell-Sakyi L."/>
            <person name="Cui X.M."/>
            <person name="Yuan T.T."/>
            <person name="Jiang B.G."/>
            <person name="Yang W.F."/>
            <person name="Lam T.T."/>
            <person name="Chang Q.C."/>
            <person name="Ding S.J."/>
            <person name="Wang X.J."/>
            <person name="Zhu J.G."/>
            <person name="Ruan X.D."/>
            <person name="Zhao L."/>
            <person name="Wei J.T."/>
            <person name="Ye R.Z."/>
            <person name="Que T.C."/>
            <person name="Du C.H."/>
            <person name="Zhou Y.H."/>
            <person name="Cheng J.X."/>
            <person name="Dai P.F."/>
            <person name="Guo W.B."/>
            <person name="Han X.H."/>
            <person name="Huang E.J."/>
            <person name="Li L.F."/>
            <person name="Wei W."/>
            <person name="Gao Y.C."/>
            <person name="Liu J.Z."/>
            <person name="Shao H.Z."/>
            <person name="Wang X."/>
            <person name="Wang C.C."/>
            <person name="Yang T.C."/>
            <person name="Huo Q.B."/>
            <person name="Li W."/>
            <person name="Chen H.Y."/>
            <person name="Chen S.E."/>
            <person name="Zhou L.G."/>
            <person name="Ni X.B."/>
            <person name="Tian J.H."/>
            <person name="Sheng Y."/>
            <person name="Liu T."/>
            <person name="Pan Y.S."/>
            <person name="Xia L.Y."/>
            <person name="Li J."/>
            <person name="Zhao F."/>
            <person name="Cao W.C."/>
        </authorList>
    </citation>
    <scope>NUCLEOTIDE SEQUENCE</scope>
    <source>
        <strain evidence="2">Rsan-2018</strain>
    </source>
</reference>
<name>A0A9D4PN49_RHISA</name>
<organism evidence="2 3">
    <name type="scientific">Rhipicephalus sanguineus</name>
    <name type="common">Brown dog tick</name>
    <name type="synonym">Ixodes sanguineus</name>
    <dbReference type="NCBI Taxonomy" id="34632"/>
    <lineage>
        <taxon>Eukaryota</taxon>
        <taxon>Metazoa</taxon>
        <taxon>Ecdysozoa</taxon>
        <taxon>Arthropoda</taxon>
        <taxon>Chelicerata</taxon>
        <taxon>Arachnida</taxon>
        <taxon>Acari</taxon>
        <taxon>Parasitiformes</taxon>
        <taxon>Ixodida</taxon>
        <taxon>Ixodoidea</taxon>
        <taxon>Ixodidae</taxon>
        <taxon>Rhipicephalinae</taxon>
        <taxon>Rhipicephalus</taxon>
        <taxon>Rhipicephalus</taxon>
    </lineage>
</organism>
<gene>
    <name evidence="2" type="ORF">HPB52_018359</name>
</gene>
<dbReference type="VEuPathDB" id="VectorBase:RSAN_052205"/>
<evidence type="ECO:0000313" key="3">
    <source>
        <dbReference type="Proteomes" id="UP000821837"/>
    </source>
</evidence>
<keyword evidence="3" id="KW-1185">Reference proteome</keyword>
<dbReference type="Proteomes" id="UP000821837">
    <property type="component" value="Chromosome 6"/>
</dbReference>
<feature type="compositionally biased region" description="Basic and acidic residues" evidence="1">
    <location>
        <begin position="1"/>
        <end position="11"/>
    </location>
</feature>
<comment type="caution">
    <text evidence="2">The sequence shown here is derived from an EMBL/GenBank/DDBJ whole genome shotgun (WGS) entry which is preliminary data.</text>
</comment>
<protein>
    <submittedName>
        <fullName evidence="2">Uncharacterized protein</fullName>
    </submittedName>
</protein>